<feature type="binding site" evidence="5">
    <location>
        <position position="345"/>
    </location>
    <ligand>
        <name>S-adenosyl-L-methionine</name>
        <dbReference type="ChEBI" id="CHEBI:59789"/>
    </ligand>
</feature>
<comment type="similarity">
    <text evidence="5">Belongs to the class I-like SAM-binding methyltransferase superfamily. RsmB/NOP family.</text>
</comment>
<evidence type="ECO:0000256" key="3">
    <source>
        <dbReference type="ARBA" id="ARBA00022691"/>
    </source>
</evidence>
<organism evidence="7 8">
    <name type="scientific">Shewanella surugensis</name>
    <dbReference type="NCBI Taxonomy" id="212020"/>
    <lineage>
        <taxon>Bacteria</taxon>
        <taxon>Pseudomonadati</taxon>
        <taxon>Pseudomonadota</taxon>
        <taxon>Gammaproteobacteria</taxon>
        <taxon>Alteromonadales</taxon>
        <taxon>Shewanellaceae</taxon>
        <taxon>Shewanella</taxon>
    </lineage>
</organism>
<dbReference type="Proteomes" id="UP001203423">
    <property type="component" value="Unassembled WGS sequence"/>
</dbReference>
<dbReference type="SUPFAM" id="SSF53335">
    <property type="entry name" value="S-adenosyl-L-methionine-dependent methyltransferases"/>
    <property type="match status" value="1"/>
</dbReference>
<evidence type="ECO:0000256" key="5">
    <source>
        <dbReference type="PROSITE-ProRule" id="PRU01023"/>
    </source>
</evidence>
<evidence type="ECO:0000313" key="8">
    <source>
        <dbReference type="Proteomes" id="UP001203423"/>
    </source>
</evidence>
<dbReference type="PANTHER" id="PTHR22807">
    <property type="entry name" value="NOP2 YEAST -RELATED NOL1/NOP2/FMU SUN DOMAIN-CONTAINING"/>
    <property type="match status" value="1"/>
</dbReference>
<dbReference type="InterPro" id="IPR029063">
    <property type="entry name" value="SAM-dependent_MTases_sf"/>
</dbReference>
<evidence type="ECO:0000259" key="6">
    <source>
        <dbReference type="PROSITE" id="PS51686"/>
    </source>
</evidence>
<proteinExistence type="inferred from homology"/>
<dbReference type="InterPro" id="IPR001678">
    <property type="entry name" value="MeTrfase_RsmB-F_NOP2_dom"/>
</dbReference>
<evidence type="ECO:0000256" key="1">
    <source>
        <dbReference type="ARBA" id="ARBA00022603"/>
    </source>
</evidence>
<feature type="binding site" evidence="5">
    <location>
        <position position="301"/>
    </location>
    <ligand>
        <name>S-adenosyl-L-methionine</name>
        <dbReference type="ChEBI" id="CHEBI:59789"/>
    </ligand>
</feature>
<dbReference type="InterPro" id="IPR049560">
    <property type="entry name" value="MeTrfase_RsmB-F_NOP2_cat"/>
</dbReference>
<evidence type="ECO:0000313" key="7">
    <source>
        <dbReference type="EMBL" id="MCL1126051.1"/>
    </source>
</evidence>
<dbReference type="PANTHER" id="PTHR22807:SF61">
    <property type="entry name" value="NOL1_NOP2_SUN FAMILY PROTEIN _ ANTITERMINATION NUSB DOMAIN-CONTAINING PROTEIN"/>
    <property type="match status" value="1"/>
</dbReference>
<accession>A0ABT0LFW9</accession>
<comment type="caution">
    <text evidence="7">The sequence shown here is derived from an EMBL/GenBank/DDBJ whole genome shotgun (WGS) entry which is preliminary data.</text>
</comment>
<reference evidence="7 8" key="1">
    <citation type="submission" date="2022-01" db="EMBL/GenBank/DDBJ databases">
        <title>Whole genome-based taxonomy of the Shewanellaceae.</title>
        <authorList>
            <person name="Martin-Rodriguez A.J."/>
        </authorList>
    </citation>
    <scope>NUCLEOTIDE SEQUENCE [LARGE SCALE GENOMIC DNA]</scope>
    <source>
        <strain evidence="7 8">DSM 17177</strain>
    </source>
</reference>
<keyword evidence="1 5" id="KW-0489">Methyltransferase</keyword>
<comment type="caution">
    <text evidence="5">Lacks conserved residue(s) required for the propagation of feature annotation.</text>
</comment>
<keyword evidence="4 5" id="KW-0694">RNA-binding</keyword>
<dbReference type="InterPro" id="IPR023267">
    <property type="entry name" value="RCMT"/>
</dbReference>
<dbReference type="EMBL" id="JAKIKS010000071">
    <property type="protein sequence ID" value="MCL1126051.1"/>
    <property type="molecule type" value="Genomic_DNA"/>
</dbReference>
<dbReference type="PROSITE" id="PS51686">
    <property type="entry name" value="SAM_MT_RSMB_NOP"/>
    <property type="match status" value="1"/>
</dbReference>
<name>A0ABT0LFW9_9GAMM</name>
<dbReference type="GO" id="GO:0008168">
    <property type="term" value="F:methyltransferase activity"/>
    <property type="evidence" value="ECO:0007669"/>
    <property type="project" value="UniProtKB-KW"/>
</dbReference>
<keyword evidence="2 5" id="KW-0808">Transferase</keyword>
<keyword evidence="8" id="KW-1185">Reference proteome</keyword>
<feature type="domain" description="SAM-dependent MTase RsmB/NOP-type" evidence="6">
    <location>
        <begin position="183"/>
        <end position="456"/>
    </location>
</feature>
<protein>
    <submittedName>
        <fullName evidence="7">RsmB/NOP family class I SAM-dependent RNA methyltransferase</fullName>
    </submittedName>
</protein>
<keyword evidence="3 5" id="KW-0949">S-adenosyl-L-methionine</keyword>
<gene>
    <name evidence="7" type="ORF">L2764_16615</name>
</gene>
<feature type="active site" description="Nucleophile" evidence="5">
    <location>
        <position position="398"/>
    </location>
</feature>
<dbReference type="GO" id="GO:0032259">
    <property type="term" value="P:methylation"/>
    <property type="evidence" value="ECO:0007669"/>
    <property type="project" value="UniProtKB-KW"/>
</dbReference>
<dbReference type="Gene3D" id="3.40.50.150">
    <property type="entry name" value="Vaccinia Virus protein VP39"/>
    <property type="match status" value="1"/>
</dbReference>
<evidence type="ECO:0000256" key="2">
    <source>
        <dbReference type="ARBA" id="ARBA00022679"/>
    </source>
</evidence>
<dbReference type="Pfam" id="PF01189">
    <property type="entry name" value="Methyltr_RsmB-F"/>
    <property type="match status" value="1"/>
</dbReference>
<dbReference type="PRINTS" id="PR02008">
    <property type="entry name" value="RCMTFAMILY"/>
</dbReference>
<dbReference type="RefSeq" id="WP_248941381.1">
    <property type="nucleotide sequence ID" value="NZ_JAKIKS010000071.1"/>
</dbReference>
<sequence length="458" mass="51626">MDNPLSIQATTPIQKRALSYSQTLQKLFNEIMSTKQPADRILAQYFRENKKHGSKDRKIIRETLFALFRWWGWLKKIDEQESNDLNWYLQLGLSGLFESHPWKDLISAWLHFAQLDIAASSTLSPFLLIDAETNLSTPINLQTNKGKLQLLETITSLNFQLTDLVPSWFKEVDVFQEDNISPLIEALSSRPPIWGRVQHLSTDKALKQLHQAGIEASSNTAFEDSIHLGNKNINLNGLPLYNQGQLEIQDLGSQVIGHICAPKPHENWWDACSGAGGKSLQLRSLMLRQDPKSTGKIIASDIRNKALEELNKRAKRAKFKGIKTLPWKNDALPVSSKHFDGVLVDSPCSCIGTWRRNPDLRWISDISAVLDKAPLQLDILSRSAQAVKLGGKLVYATCSLSSIENEEVVNAFLQAHPEFSLDTLIHPFTGKQHAMLTIWPFEANSDGMFVARMTRDLI</sequence>
<evidence type="ECO:0000256" key="4">
    <source>
        <dbReference type="ARBA" id="ARBA00022884"/>
    </source>
</evidence>